<keyword evidence="6 7" id="KW-0472">Membrane</keyword>
<comment type="subcellular location">
    <subcellularLocation>
        <location evidence="1">Membrane</location>
        <topology evidence="1">Multi-pass membrane protein</topology>
    </subcellularLocation>
</comment>
<evidence type="ECO:0000256" key="5">
    <source>
        <dbReference type="ARBA" id="ARBA00022989"/>
    </source>
</evidence>
<dbReference type="Gene3D" id="3.30.70.1350">
    <property type="entry name" value="Cation efflux protein, cytoplasmic domain"/>
    <property type="match status" value="1"/>
</dbReference>
<sequence>MDVNKQIVRATWIGIIANIFLTVLKGVFGFLANSKALLADALHSASDIVGSIVILFGVKVAVKPPDEEHPYGHGKAETIASIIVAFLLILVGVEISISAVKSIISGEVVIPKPTALVIIVISIVIKEALFQYKYRLGKRVNSIALISEAWHHRSDAFSSIAALIGIAASIIGNRFDIGFLVYSDAIASIAVAFIVIKMGYSLAKESSVVMMEQVLDPTHVAQFEATIYQNPNVRKVDRIYARTHGRYVVLDVRLSVDANLTVEQGHTITKEVKHALIEAHPDVHDAIIHLNPYHETI</sequence>
<dbReference type="InterPro" id="IPR027470">
    <property type="entry name" value="Cation_efflux_CTD"/>
</dbReference>
<reference evidence="10" key="2">
    <citation type="submission" date="2021-09" db="EMBL/GenBank/DDBJ databases">
        <authorList>
            <person name="Gilroy R."/>
        </authorList>
    </citation>
    <scope>NUCLEOTIDE SEQUENCE</scope>
    <source>
        <strain evidence="10">CHK160-4876</strain>
    </source>
</reference>
<gene>
    <name evidence="10" type="ORF">K8V30_09935</name>
</gene>
<dbReference type="PANTHER" id="PTHR43840">
    <property type="entry name" value="MITOCHONDRIAL METAL TRANSPORTER 1-RELATED"/>
    <property type="match status" value="1"/>
</dbReference>
<evidence type="ECO:0000256" key="1">
    <source>
        <dbReference type="ARBA" id="ARBA00004141"/>
    </source>
</evidence>
<protein>
    <submittedName>
        <fullName evidence="10">Cation diffusion facilitator family transporter</fullName>
    </submittedName>
</protein>
<evidence type="ECO:0000313" key="10">
    <source>
        <dbReference type="EMBL" id="HJH11984.1"/>
    </source>
</evidence>
<name>A0A921NE77_9BACL</name>
<evidence type="ECO:0000313" key="11">
    <source>
        <dbReference type="Proteomes" id="UP000700212"/>
    </source>
</evidence>
<keyword evidence="4 7" id="KW-0812">Transmembrane</keyword>
<evidence type="ECO:0000256" key="6">
    <source>
        <dbReference type="ARBA" id="ARBA00023136"/>
    </source>
</evidence>
<dbReference type="Gene3D" id="1.20.1510.10">
    <property type="entry name" value="Cation efflux protein transmembrane domain"/>
    <property type="match status" value="1"/>
</dbReference>
<evidence type="ECO:0000256" key="7">
    <source>
        <dbReference type="SAM" id="Phobius"/>
    </source>
</evidence>
<comment type="similarity">
    <text evidence="2">Belongs to the cation diffusion facilitator (CDF) transporter (TC 2.A.4) family.</text>
</comment>
<dbReference type="FunFam" id="1.20.1510.10:FF:000006">
    <property type="entry name" value="Divalent cation efflux transporter"/>
    <property type="match status" value="1"/>
</dbReference>
<feature type="transmembrane region" description="Helical" evidence="7">
    <location>
        <begin position="44"/>
        <end position="62"/>
    </location>
</feature>
<dbReference type="GO" id="GO:0016020">
    <property type="term" value="C:membrane"/>
    <property type="evidence" value="ECO:0007669"/>
    <property type="project" value="UniProtKB-SubCell"/>
</dbReference>
<dbReference type="InterPro" id="IPR050291">
    <property type="entry name" value="CDF_Transporter"/>
</dbReference>
<feature type="domain" description="Cation efflux protein transmembrane" evidence="8">
    <location>
        <begin position="12"/>
        <end position="211"/>
    </location>
</feature>
<feature type="transmembrane region" description="Helical" evidence="7">
    <location>
        <begin position="12"/>
        <end position="32"/>
    </location>
</feature>
<dbReference type="GO" id="GO:0008324">
    <property type="term" value="F:monoatomic cation transmembrane transporter activity"/>
    <property type="evidence" value="ECO:0007669"/>
    <property type="project" value="InterPro"/>
</dbReference>
<dbReference type="SUPFAM" id="SSF160240">
    <property type="entry name" value="Cation efflux protein cytoplasmic domain-like"/>
    <property type="match status" value="1"/>
</dbReference>
<evidence type="ECO:0000256" key="4">
    <source>
        <dbReference type="ARBA" id="ARBA00022692"/>
    </source>
</evidence>
<keyword evidence="5 7" id="KW-1133">Transmembrane helix</keyword>
<dbReference type="Proteomes" id="UP000700212">
    <property type="component" value="Unassembled WGS sequence"/>
</dbReference>
<dbReference type="EMBL" id="DYTV01000133">
    <property type="protein sequence ID" value="HJH11984.1"/>
    <property type="molecule type" value="Genomic_DNA"/>
</dbReference>
<dbReference type="InterPro" id="IPR036837">
    <property type="entry name" value="Cation_efflux_CTD_sf"/>
</dbReference>
<dbReference type="InterPro" id="IPR002524">
    <property type="entry name" value="Cation_efflux"/>
</dbReference>
<evidence type="ECO:0000256" key="3">
    <source>
        <dbReference type="ARBA" id="ARBA00022448"/>
    </source>
</evidence>
<reference evidence="10" key="1">
    <citation type="journal article" date="2021" name="PeerJ">
        <title>Extensive microbial diversity within the chicken gut microbiome revealed by metagenomics and culture.</title>
        <authorList>
            <person name="Gilroy R."/>
            <person name="Ravi A."/>
            <person name="Getino M."/>
            <person name="Pursley I."/>
            <person name="Horton D.L."/>
            <person name="Alikhan N.F."/>
            <person name="Baker D."/>
            <person name="Gharbi K."/>
            <person name="Hall N."/>
            <person name="Watson M."/>
            <person name="Adriaenssens E.M."/>
            <person name="Foster-Nyarko E."/>
            <person name="Jarju S."/>
            <person name="Secka A."/>
            <person name="Antonio M."/>
            <person name="Oren A."/>
            <person name="Chaudhuri R.R."/>
            <person name="La Ragione R."/>
            <person name="Hildebrand F."/>
            <person name="Pallen M.J."/>
        </authorList>
    </citation>
    <scope>NUCLEOTIDE SEQUENCE</scope>
    <source>
        <strain evidence="10">CHK160-4876</strain>
    </source>
</reference>
<evidence type="ECO:0000256" key="2">
    <source>
        <dbReference type="ARBA" id="ARBA00008114"/>
    </source>
</evidence>
<accession>A0A921NE77</accession>
<feature type="transmembrane region" description="Helical" evidence="7">
    <location>
        <begin position="82"/>
        <end position="104"/>
    </location>
</feature>
<feature type="transmembrane region" description="Helical" evidence="7">
    <location>
        <begin position="177"/>
        <end position="196"/>
    </location>
</feature>
<evidence type="ECO:0000259" key="8">
    <source>
        <dbReference type="Pfam" id="PF01545"/>
    </source>
</evidence>
<keyword evidence="3" id="KW-0813">Transport</keyword>
<comment type="caution">
    <text evidence="10">The sequence shown here is derived from an EMBL/GenBank/DDBJ whole genome shotgun (WGS) entry which is preliminary data.</text>
</comment>
<organism evidence="10 11">
    <name type="scientific">Metalysinibacillus jejuensis</name>
    <dbReference type="NCBI Taxonomy" id="914327"/>
    <lineage>
        <taxon>Bacteria</taxon>
        <taxon>Bacillati</taxon>
        <taxon>Bacillota</taxon>
        <taxon>Bacilli</taxon>
        <taxon>Bacillales</taxon>
        <taxon>Caryophanaceae</taxon>
        <taxon>Metalysinibacillus</taxon>
    </lineage>
</organism>
<dbReference type="InterPro" id="IPR058533">
    <property type="entry name" value="Cation_efflux_TM"/>
</dbReference>
<proteinExistence type="inferred from homology"/>
<evidence type="ECO:0000259" key="9">
    <source>
        <dbReference type="Pfam" id="PF16916"/>
    </source>
</evidence>
<dbReference type="InterPro" id="IPR027469">
    <property type="entry name" value="Cation_efflux_TMD_sf"/>
</dbReference>
<feature type="domain" description="Cation efflux protein cytoplasmic" evidence="9">
    <location>
        <begin position="216"/>
        <end position="293"/>
    </location>
</feature>
<feature type="transmembrane region" description="Helical" evidence="7">
    <location>
        <begin position="110"/>
        <end position="129"/>
    </location>
</feature>
<dbReference type="Pfam" id="PF01545">
    <property type="entry name" value="Cation_efflux"/>
    <property type="match status" value="1"/>
</dbReference>
<dbReference type="AlphaFoldDB" id="A0A921NE77"/>
<dbReference type="NCBIfam" id="TIGR01297">
    <property type="entry name" value="CDF"/>
    <property type="match status" value="1"/>
</dbReference>
<dbReference type="Pfam" id="PF16916">
    <property type="entry name" value="ZT_dimer"/>
    <property type="match status" value="1"/>
</dbReference>
<dbReference type="PANTHER" id="PTHR43840:SF15">
    <property type="entry name" value="MITOCHONDRIAL METAL TRANSPORTER 1-RELATED"/>
    <property type="match status" value="1"/>
</dbReference>
<dbReference type="SUPFAM" id="SSF161111">
    <property type="entry name" value="Cation efflux protein transmembrane domain-like"/>
    <property type="match status" value="1"/>
</dbReference>